<proteinExistence type="predicted"/>
<name>A0A433QXD9_9FUNG</name>
<dbReference type="Proteomes" id="UP000274822">
    <property type="component" value="Unassembled WGS sequence"/>
</dbReference>
<comment type="caution">
    <text evidence="1">The sequence shown here is derived from an EMBL/GenBank/DDBJ whole genome shotgun (WGS) entry which is preliminary data.</text>
</comment>
<dbReference type="AlphaFoldDB" id="A0A433QXD9"/>
<dbReference type="EMBL" id="RBNJ01000524">
    <property type="protein sequence ID" value="RUS34394.1"/>
    <property type="molecule type" value="Genomic_DNA"/>
</dbReference>
<sequence length="103" mass="11385">MATTLNDFAGHYESQGRCDEAEPLYLVIGGVSDLGGFMDEAPTTAGNIRDDDEMSHYSHHATISPPVAMTIRRALVIRLDKHATPQLNPEVRQIDTYRSIKVS</sequence>
<accession>A0A433QXD9</accession>
<keyword evidence="2" id="KW-1185">Reference proteome</keyword>
<gene>
    <name evidence="1" type="ORF">BC938DRAFT_480733</name>
</gene>
<evidence type="ECO:0000313" key="2">
    <source>
        <dbReference type="Proteomes" id="UP000274822"/>
    </source>
</evidence>
<protein>
    <submittedName>
        <fullName evidence="1">Uncharacterized protein</fullName>
    </submittedName>
</protein>
<reference evidence="1 2" key="1">
    <citation type="journal article" date="2018" name="New Phytol.">
        <title>Phylogenomics of Endogonaceae and evolution of mycorrhizas within Mucoromycota.</title>
        <authorList>
            <person name="Chang Y."/>
            <person name="Desiro A."/>
            <person name="Na H."/>
            <person name="Sandor L."/>
            <person name="Lipzen A."/>
            <person name="Clum A."/>
            <person name="Barry K."/>
            <person name="Grigoriev I.V."/>
            <person name="Martin F.M."/>
            <person name="Stajich J.E."/>
            <person name="Smith M.E."/>
            <person name="Bonito G."/>
            <person name="Spatafora J.W."/>
        </authorList>
    </citation>
    <scope>NUCLEOTIDE SEQUENCE [LARGE SCALE GENOMIC DNA]</scope>
    <source>
        <strain evidence="1 2">AD002</strain>
    </source>
</reference>
<organism evidence="1 2">
    <name type="scientific">Jimgerdemannia flammicorona</name>
    <dbReference type="NCBI Taxonomy" id="994334"/>
    <lineage>
        <taxon>Eukaryota</taxon>
        <taxon>Fungi</taxon>
        <taxon>Fungi incertae sedis</taxon>
        <taxon>Mucoromycota</taxon>
        <taxon>Mucoromycotina</taxon>
        <taxon>Endogonomycetes</taxon>
        <taxon>Endogonales</taxon>
        <taxon>Endogonaceae</taxon>
        <taxon>Jimgerdemannia</taxon>
    </lineage>
</organism>
<evidence type="ECO:0000313" key="1">
    <source>
        <dbReference type="EMBL" id="RUS34394.1"/>
    </source>
</evidence>